<dbReference type="InterPro" id="IPR000515">
    <property type="entry name" value="MetI-like"/>
</dbReference>
<gene>
    <name evidence="10" type="ORF">ACFQ3U_14785</name>
</gene>
<dbReference type="Gene3D" id="1.10.3720.10">
    <property type="entry name" value="MetI-like"/>
    <property type="match status" value="1"/>
</dbReference>
<feature type="transmembrane region" description="Helical" evidence="8">
    <location>
        <begin position="234"/>
        <end position="259"/>
    </location>
</feature>
<feature type="transmembrane region" description="Helical" evidence="8">
    <location>
        <begin position="132"/>
        <end position="155"/>
    </location>
</feature>
<feature type="transmembrane region" description="Helical" evidence="8">
    <location>
        <begin position="70"/>
        <end position="90"/>
    </location>
</feature>
<keyword evidence="7 8" id="KW-0472">Membrane</keyword>
<dbReference type="InterPro" id="IPR035906">
    <property type="entry name" value="MetI-like_sf"/>
</dbReference>
<dbReference type="PROSITE" id="PS50928">
    <property type="entry name" value="ABC_TM1"/>
    <property type="match status" value="1"/>
</dbReference>
<evidence type="ECO:0000256" key="2">
    <source>
        <dbReference type="ARBA" id="ARBA00022448"/>
    </source>
</evidence>
<feature type="transmembrane region" description="Helical" evidence="8">
    <location>
        <begin position="102"/>
        <end position="126"/>
    </location>
</feature>
<keyword evidence="3" id="KW-1003">Cell membrane</keyword>
<evidence type="ECO:0000256" key="8">
    <source>
        <dbReference type="RuleBase" id="RU363032"/>
    </source>
</evidence>
<dbReference type="SUPFAM" id="SSF161098">
    <property type="entry name" value="MetI-like"/>
    <property type="match status" value="1"/>
</dbReference>
<comment type="caution">
    <text evidence="10">The sequence shown here is derived from an EMBL/GenBank/DDBJ whole genome shotgun (WGS) entry which is preliminary data.</text>
</comment>
<keyword evidence="11" id="KW-1185">Reference proteome</keyword>
<protein>
    <submittedName>
        <fullName evidence="10">ABC transporter permease</fullName>
    </submittedName>
</protein>
<evidence type="ECO:0000259" key="9">
    <source>
        <dbReference type="PROSITE" id="PS50928"/>
    </source>
</evidence>
<name>A0ABW3TS13_9MICO</name>
<dbReference type="Pfam" id="PF00528">
    <property type="entry name" value="BPD_transp_1"/>
    <property type="match status" value="1"/>
</dbReference>
<dbReference type="PANTHER" id="PTHR43357:SF4">
    <property type="entry name" value="INNER MEMBRANE ABC TRANSPORTER PERMEASE PROTEIN YDCV"/>
    <property type="match status" value="1"/>
</dbReference>
<dbReference type="CDD" id="cd06261">
    <property type="entry name" value="TM_PBP2"/>
    <property type="match status" value="1"/>
</dbReference>
<evidence type="ECO:0000256" key="5">
    <source>
        <dbReference type="ARBA" id="ARBA00022692"/>
    </source>
</evidence>
<dbReference type="Proteomes" id="UP001597181">
    <property type="component" value="Unassembled WGS sequence"/>
</dbReference>
<feature type="domain" description="ABC transmembrane type-1" evidence="9">
    <location>
        <begin position="64"/>
        <end position="255"/>
    </location>
</feature>
<dbReference type="EMBL" id="JBHTLY010000009">
    <property type="protein sequence ID" value="MFD1203162.1"/>
    <property type="molecule type" value="Genomic_DNA"/>
</dbReference>
<proteinExistence type="inferred from homology"/>
<comment type="subcellular location">
    <subcellularLocation>
        <location evidence="1">Cell inner membrane</location>
        <topology evidence="1">Multi-pass membrane protein</topology>
    </subcellularLocation>
    <subcellularLocation>
        <location evidence="8">Cell membrane</location>
        <topology evidence="8">Multi-pass membrane protein</topology>
    </subcellularLocation>
</comment>
<feature type="transmembrane region" description="Helical" evidence="8">
    <location>
        <begin position="12"/>
        <end position="33"/>
    </location>
</feature>
<evidence type="ECO:0000256" key="6">
    <source>
        <dbReference type="ARBA" id="ARBA00022989"/>
    </source>
</evidence>
<sequence length="278" mass="29997">MAKILTRAFLGLLAVLIGVYLLMPVLVIVPMSWSESPYLAFPPEGFTMQWYEKFFNDAAWMSSLGHSVSIGLLSALLSVVLGTMGALALVRGKFPFRGVVMGVLLAPMIVPFVIVGLAVYITFLGLGLTQTTLGFVLVHTALGVPYVLINVVASLSSVDRRLEMAAMNLGATPLGTFFRITLPLIFPGMLAGALFAFITSWDEVVVAIFLSGPDITTLPVKMWSGIRVQIDPTIAAISTISLIVILAAFAGQGVFKLFASASERRRRKRIVTMQEELA</sequence>
<evidence type="ECO:0000256" key="1">
    <source>
        <dbReference type="ARBA" id="ARBA00004429"/>
    </source>
</evidence>
<feature type="transmembrane region" description="Helical" evidence="8">
    <location>
        <begin position="176"/>
        <end position="198"/>
    </location>
</feature>
<accession>A0ABW3TS13</accession>
<evidence type="ECO:0000256" key="3">
    <source>
        <dbReference type="ARBA" id="ARBA00022475"/>
    </source>
</evidence>
<keyword evidence="6 8" id="KW-1133">Transmembrane helix</keyword>
<organism evidence="10 11">
    <name type="scientific">Leucobacter albus</name>
    <dbReference type="NCBI Taxonomy" id="272210"/>
    <lineage>
        <taxon>Bacteria</taxon>
        <taxon>Bacillati</taxon>
        <taxon>Actinomycetota</taxon>
        <taxon>Actinomycetes</taxon>
        <taxon>Micrococcales</taxon>
        <taxon>Microbacteriaceae</taxon>
        <taxon>Leucobacter</taxon>
    </lineage>
</organism>
<dbReference type="RefSeq" id="WP_343961477.1">
    <property type="nucleotide sequence ID" value="NZ_BAAAKZ010000012.1"/>
</dbReference>
<keyword evidence="4" id="KW-0997">Cell inner membrane</keyword>
<keyword evidence="5 8" id="KW-0812">Transmembrane</keyword>
<evidence type="ECO:0000256" key="4">
    <source>
        <dbReference type="ARBA" id="ARBA00022519"/>
    </source>
</evidence>
<comment type="similarity">
    <text evidence="8">Belongs to the binding-protein-dependent transport system permease family.</text>
</comment>
<dbReference type="PANTHER" id="PTHR43357">
    <property type="entry name" value="INNER MEMBRANE ABC TRANSPORTER PERMEASE PROTEIN YDCV"/>
    <property type="match status" value="1"/>
</dbReference>
<evidence type="ECO:0000313" key="10">
    <source>
        <dbReference type="EMBL" id="MFD1203162.1"/>
    </source>
</evidence>
<evidence type="ECO:0000313" key="11">
    <source>
        <dbReference type="Proteomes" id="UP001597181"/>
    </source>
</evidence>
<keyword evidence="2 8" id="KW-0813">Transport</keyword>
<reference evidence="11" key="1">
    <citation type="journal article" date="2019" name="Int. J. Syst. Evol. Microbiol.">
        <title>The Global Catalogue of Microorganisms (GCM) 10K type strain sequencing project: providing services to taxonomists for standard genome sequencing and annotation.</title>
        <authorList>
            <consortium name="The Broad Institute Genomics Platform"/>
            <consortium name="The Broad Institute Genome Sequencing Center for Infectious Disease"/>
            <person name="Wu L."/>
            <person name="Ma J."/>
        </authorList>
    </citation>
    <scope>NUCLEOTIDE SEQUENCE [LARGE SCALE GENOMIC DNA]</scope>
    <source>
        <strain evidence="11">CCUG 50213</strain>
    </source>
</reference>
<evidence type="ECO:0000256" key="7">
    <source>
        <dbReference type="ARBA" id="ARBA00023136"/>
    </source>
</evidence>